<proteinExistence type="predicted"/>
<evidence type="ECO:0000313" key="1">
    <source>
        <dbReference type="EMBL" id="KNE87349.1"/>
    </source>
</evidence>
<reference evidence="2" key="1">
    <citation type="submission" date="2014-03" db="EMBL/GenBank/DDBJ databases">
        <title>The Genome Sequence of Puccinia striiformis f. sp. tritici PST-78.</title>
        <authorList>
            <consortium name="The Broad Institute Genome Sequencing Platform"/>
            <person name="Cuomo C."/>
            <person name="Hulbert S."/>
            <person name="Chen X."/>
            <person name="Walker B."/>
            <person name="Young S.K."/>
            <person name="Zeng Q."/>
            <person name="Gargeya S."/>
            <person name="Fitzgerald M."/>
            <person name="Haas B."/>
            <person name="Abouelleil A."/>
            <person name="Alvarado L."/>
            <person name="Arachchi H.M."/>
            <person name="Berlin A.M."/>
            <person name="Chapman S.B."/>
            <person name="Goldberg J."/>
            <person name="Griggs A."/>
            <person name="Gujja S."/>
            <person name="Hansen M."/>
            <person name="Howarth C."/>
            <person name="Imamovic A."/>
            <person name="Larimer J."/>
            <person name="McCowan C."/>
            <person name="Montmayeur A."/>
            <person name="Murphy C."/>
            <person name="Neiman D."/>
            <person name="Pearson M."/>
            <person name="Priest M."/>
            <person name="Roberts A."/>
            <person name="Saif S."/>
            <person name="Shea T."/>
            <person name="Sisk P."/>
            <person name="Sykes S."/>
            <person name="Wortman J."/>
            <person name="Nusbaum C."/>
            <person name="Birren B."/>
        </authorList>
    </citation>
    <scope>NUCLEOTIDE SEQUENCE [LARGE SCALE GENOMIC DNA]</scope>
    <source>
        <strain evidence="2">race PST-78</strain>
    </source>
</reference>
<protein>
    <submittedName>
        <fullName evidence="1">Uncharacterized protein</fullName>
    </submittedName>
</protein>
<keyword evidence="2" id="KW-1185">Reference proteome</keyword>
<organism evidence="1 2">
    <name type="scientific">Puccinia striiformis f. sp. tritici PST-78</name>
    <dbReference type="NCBI Taxonomy" id="1165861"/>
    <lineage>
        <taxon>Eukaryota</taxon>
        <taxon>Fungi</taxon>
        <taxon>Dikarya</taxon>
        <taxon>Basidiomycota</taxon>
        <taxon>Pucciniomycotina</taxon>
        <taxon>Pucciniomycetes</taxon>
        <taxon>Pucciniales</taxon>
        <taxon>Pucciniaceae</taxon>
        <taxon>Puccinia</taxon>
    </lineage>
</organism>
<evidence type="ECO:0000313" key="2">
    <source>
        <dbReference type="Proteomes" id="UP000054564"/>
    </source>
</evidence>
<gene>
    <name evidence="1" type="ORF">PSTG_19269</name>
</gene>
<name>A0A0L0UKS0_9BASI</name>
<feature type="non-terminal residue" evidence="1">
    <location>
        <position position="1"/>
    </location>
</feature>
<dbReference type="Proteomes" id="UP000054564">
    <property type="component" value="Unassembled WGS sequence"/>
</dbReference>
<dbReference type="EMBL" id="AJIL01005733">
    <property type="protein sequence ID" value="KNE87349.1"/>
    <property type="molecule type" value="Genomic_DNA"/>
</dbReference>
<dbReference type="AlphaFoldDB" id="A0A0L0UKS0"/>
<accession>A0A0L0UKS0</accession>
<comment type="caution">
    <text evidence="1">The sequence shown here is derived from an EMBL/GenBank/DDBJ whole genome shotgun (WGS) entry which is preliminary data.</text>
</comment>
<sequence>LYPLEESRISTTTTTTEEPTTTTIIIPIATENPISRIFTADEAIEAFQYDATSIPIRCTYDSKFDKKTLKIQCFEYREINKEIILSNGELETIHVQDYESQLKDVKIIDVKNYTQTYKMLIS</sequence>